<dbReference type="EMBL" id="BPLR01004549">
    <property type="protein sequence ID" value="GIX95668.1"/>
    <property type="molecule type" value="Genomic_DNA"/>
</dbReference>
<organism evidence="1 2">
    <name type="scientific">Caerostris extrusa</name>
    <name type="common">Bark spider</name>
    <name type="synonym">Caerostris bankana</name>
    <dbReference type="NCBI Taxonomy" id="172846"/>
    <lineage>
        <taxon>Eukaryota</taxon>
        <taxon>Metazoa</taxon>
        <taxon>Ecdysozoa</taxon>
        <taxon>Arthropoda</taxon>
        <taxon>Chelicerata</taxon>
        <taxon>Arachnida</taxon>
        <taxon>Araneae</taxon>
        <taxon>Araneomorphae</taxon>
        <taxon>Entelegynae</taxon>
        <taxon>Araneoidea</taxon>
        <taxon>Araneidae</taxon>
        <taxon>Caerostris</taxon>
    </lineage>
</organism>
<proteinExistence type="predicted"/>
<comment type="caution">
    <text evidence="1">The sequence shown here is derived from an EMBL/GenBank/DDBJ whole genome shotgun (WGS) entry which is preliminary data.</text>
</comment>
<protein>
    <submittedName>
        <fullName evidence="1">Uncharacterized protein</fullName>
    </submittedName>
</protein>
<keyword evidence="2" id="KW-1185">Reference proteome</keyword>
<reference evidence="1 2" key="1">
    <citation type="submission" date="2021-06" db="EMBL/GenBank/DDBJ databases">
        <title>Caerostris extrusa draft genome.</title>
        <authorList>
            <person name="Kono N."/>
            <person name="Arakawa K."/>
        </authorList>
    </citation>
    <scope>NUCLEOTIDE SEQUENCE [LARGE SCALE GENOMIC DNA]</scope>
</reference>
<sequence>MNSKHIPGNVKADLLMTEEEPVDYRVLDKPAYPDIINEDQNNIDMLRDKICIDNQQVSGIMNSKHIPGNVKADLLMTEEEPVDYRVLDKPAYPDIINEDQKNIDMLRDKICIDNQQVSGIMNSKHIPGNVKADLLMTEEEPVDYRVLDKPAYPDIINEDQNNIGMLSDKICIDNQQVSGIMNSKHIPGNVKADLLMTEEEPVDYRVLDKPAYPDIINEDQNKYRYAK</sequence>
<gene>
    <name evidence="1" type="ORF">CEXT_659521</name>
</gene>
<name>A0AAV4PF49_CAEEX</name>
<dbReference type="AlphaFoldDB" id="A0AAV4PF49"/>
<evidence type="ECO:0000313" key="1">
    <source>
        <dbReference type="EMBL" id="GIX95668.1"/>
    </source>
</evidence>
<dbReference type="Proteomes" id="UP001054945">
    <property type="component" value="Unassembled WGS sequence"/>
</dbReference>
<evidence type="ECO:0000313" key="2">
    <source>
        <dbReference type="Proteomes" id="UP001054945"/>
    </source>
</evidence>
<accession>A0AAV4PF49</accession>